<gene>
    <name evidence="1" type="primary">128</name>
    <name evidence="1" type="ORF">PBI_121Q_128</name>
</gene>
<dbReference type="EMBL" id="KM507819">
    <property type="protein sequence ID" value="AIT14022.1"/>
    <property type="molecule type" value="Genomic_DNA"/>
</dbReference>
<evidence type="ECO:0000313" key="2">
    <source>
        <dbReference type="Proteomes" id="UP000029889"/>
    </source>
</evidence>
<name>A0A097EX51_9CAUD</name>
<dbReference type="Proteomes" id="UP000029889">
    <property type="component" value="Segment"/>
</dbReference>
<dbReference type="RefSeq" id="YP_009101719.1">
    <property type="nucleotide sequence ID" value="NC_025447.1"/>
</dbReference>
<accession>A0A097EX51</accession>
<dbReference type="GeneID" id="22111168"/>
<reference evidence="1 2" key="1">
    <citation type="submission" date="2014-09" db="EMBL/GenBank/DDBJ databases">
        <authorList>
            <person name="Lapin J.S."/>
            <person name="Pope W.H."/>
            <person name="Hua J."/>
            <person name="Ford M.E."/>
            <person name="Conway J.F."/>
            <person name="Hatfull G.F."/>
            <person name="Hendrix R.W."/>
        </authorList>
    </citation>
    <scope>NUCLEOTIDE SEQUENCE [LARGE SCALE GENOMIC DNA]</scope>
</reference>
<proteinExistence type="predicted"/>
<keyword evidence="2" id="KW-1185">Reference proteome</keyword>
<organism evidence="1 2">
    <name type="scientific">Escherichia phage 121Q</name>
    <dbReference type="NCBI Taxonomy" id="1555202"/>
    <lineage>
        <taxon>Viruses</taxon>
        <taxon>Duplodnaviria</taxon>
        <taxon>Heunggongvirae</taxon>
        <taxon>Uroviricota</taxon>
        <taxon>Caudoviricetes</taxon>
        <taxon>Asteriusvirus</taxon>
        <taxon>Asteriusvirus av121Q</taxon>
    </lineage>
</organism>
<evidence type="ECO:0000313" key="1">
    <source>
        <dbReference type="EMBL" id="AIT14022.1"/>
    </source>
</evidence>
<sequence length="117" mass="14306">MFSEYEEAIKRNLEDYKFQFYIWDKLMRLCLQWMENEETPDQRTVILNILLHKDLSSINIEVSTYVGEDYNPYISYTSPVPKTEEEYFQMSTVQEPLFTYEFYKYLVGEFKKMRINS</sequence>
<dbReference type="KEGG" id="vg:22111168"/>
<protein>
    <submittedName>
        <fullName evidence="1">Uncharacterized protein</fullName>
    </submittedName>
</protein>